<comment type="pathway">
    <text evidence="1">Cofactor biosynthesis; ubiquinone biosynthesis.</text>
</comment>
<reference evidence="3 4" key="1">
    <citation type="submission" date="2018-02" db="EMBL/GenBank/DDBJ databases">
        <title>novel marine gammaproteobacteria from coastal saline agro ecosystem.</title>
        <authorList>
            <person name="Krishnan R."/>
            <person name="Ramesh Kumar N."/>
        </authorList>
    </citation>
    <scope>NUCLEOTIDE SEQUENCE [LARGE SCALE GENOMIC DNA]</scope>
    <source>
        <strain evidence="3 4">228</strain>
    </source>
</reference>
<proteinExistence type="inferred from homology"/>
<dbReference type="OrthoDB" id="9796077at2"/>
<evidence type="ECO:0000259" key="2">
    <source>
        <dbReference type="Pfam" id="PF02036"/>
    </source>
</evidence>
<dbReference type="EMBL" id="PRLP01000028">
    <property type="protein sequence ID" value="PPC77625.1"/>
    <property type="molecule type" value="Genomic_DNA"/>
</dbReference>
<comment type="subcellular location">
    <subcellularLocation>
        <location evidence="1">Cytoplasm</location>
    </subcellularLocation>
</comment>
<dbReference type="UniPathway" id="UPA00232"/>
<dbReference type="InterPro" id="IPR003033">
    <property type="entry name" value="SCP2_sterol-bd_dom"/>
</dbReference>
<dbReference type="PANTHER" id="PTHR38693">
    <property type="entry name" value="UBIQUINONE BIOSYNTHESIS PROTEIN UBIJ"/>
    <property type="match status" value="1"/>
</dbReference>
<evidence type="ECO:0000313" key="4">
    <source>
        <dbReference type="Proteomes" id="UP000238196"/>
    </source>
</evidence>
<keyword evidence="1" id="KW-0831">Ubiquinone biosynthesis</keyword>
<dbReference type="HAMAP" id="MF_02215">
    <property type="entry name" value="UbiJ"/>
    <property type="match status" value="1"/>
</dbReference>
<evidence type="ECO:0000313" key="3">
    <source>
        <dbReference type="EMBL" id="PPC77625.1"/>
    </source>
</evidence>
<evidence type="ECO:0000256" key="1">
    <source>
        <dbReference type="HAMAP-Rule" id="MF_02215"/>
    </source>
</evidence>
<comment type="function">
    <text evidence="1">Required for ubiquinone (coenzyme Q) biosynthesis. Binds hydrophobic ubiquinone biosynthetic intermediates via its SCP2 domain and is essential for the stability of the Ubi complex. May constitute a docking platform where Ubi enzymes assemble and access their SCP2-bound polyprenyl substrates.</text>
</comment>
<accession>A0A2S5KSI9</accession>
<name>A0A2S5KSI9_9PROT</name>
<protein>
    <recommendedName>
        <fullName evidence="1">Ubiquinone biosynthesis accessory factor UbiJ</fullName>
    </recommendedName>
</protein>
<comment type="similarity">
    <text evidence="1">Belongs to the UbiJ family.</text>
</comment>
<comment type="caution">
    <text evidence="3">The sequence shown here is derived from an EMBL/GenBank/DDBJ whole genome shotgun (WGS) entry which is preliminary data.</text>
</comment>
<keyword evidence="1" id="KW-0963">Cytoplasm</keyword>
<sequence length="197" mass="22172">MFRPLHEALLAAFEGRLNALLQRDESSLEHIRRHAGQTLALHIQGLPSAYITLTSVGLRLQQEFTGQADTEVHTSLATLMANLAEQRPAAASGMRIDGNLALPETLQQVALQLDPDWEGWAAEFIGDVPAHALGTTLAKGWQWLQRSRGDLHLDVQEYLQEEIRLLPSRLEIDDWIDDLHHTQLQLDRLEARLARLT</sequence>
<dbReference type="GO" id="GO:0006744">
    <property type="term" value="P:ubiquinone biosynthetic process"/>
    <property type="evidence" value="ECO:0007669"/>
    <property type="project" value="UniProtKB-UniRule"/>
</dbReference>
<feature type="domain" description="SCP2" evidence="2">
    <location>
        <begin position="17"/>
        <end position="109"/>
    </location>
</feature>
<dbReference type="InterPro" id="IPR038989">
    <property type="entry name" value="UbiJ"/>
</dbReference>
<dbReference type="GO" id="GO:0005737">
    <property type="term" value="C:cytoplasm"/>
    <property type="evidence" value="ECO:0007669"/>
    <property type="project" value="UniProtKB-SubCell"/>
</dbReference>
<gene>
    <name evidence="1" type="primary">ubiJ</name>
    <name evidence="3" type="ORF">C4K68_09085</name>
</gene>
<dbReference type="PANTHER" id="PTHR38693:SF1">
    <property type="entry name" value="UBIQUINONE BIOSYNTHESIS ACCESSORY FACTOR UBIJ"/>
    <property type="match status" value="1"/>
</dbReference>
<organism evidence="3 4">
    <name type="scientific">Proteobacteria bacterium 228</name>
    <dbReference type="NCBI Taxonomy" id="2083153"/>
    <lineage>
        <taxon>Bacteria</taxon>
        <taxon>Pseudomonadati</taxon>
        <taxon>Pseudomonadota</taxon>
    </lineage>
</organism>
<dbReference type="Pfam" id="PF02036">
    <property type="entry name" value="SCP2"/>
    <property type="match status" value="1"/>
</dbReference>
<dbReference type="Proteomes" id="UP000238196">
    <property type="component" value="Unassembled WGS sequence"/>
</dbReference>
<dbReference type="AlphaFoldDB" id="A0A2S5KSI9"/>